<keyword evidence="1" id="KW-0732">Signal</keyword>
<comment type="caution">
    <text evidence="2">The sequence shown here is derived from an EMBL/GenBank/DDBJ whole genome shotgun (WGS) entry which is preliminary data.</text>
</comment>
<evidence type="ECO:0000256" key="1">
    <source>
        <dbReference type="SAM" id="SignalP"/>
    </source>
</evidence>
<accession>A0ABY0IIJ2</accession>
<organism evidence="2 3">
    <name type="scientific">Halobacteriovorax vibrionivorans</name>
    <dbReference type="NCBI Taxonomy" id="2152716"/>
    <lineage>
        <taxon>Bacteria</taxon>
        <taxon>Pseudomonadati</taxon>
        <taxon>Bdellovibrionota</taxon>
        <taxon>Bacteriovoracia</taxon>
        <taxon>Bacteriovoracales</taxon>
        <taxon>Halobacteriovoraceae</taxon>
        <taxon>Halobacteriovorax</taxon>
    </lineage>
</organism>
<protein>
    <submittedName>
        <fullName evidence="2">Uncharacterized protein</fullName>
    </submittedName>
</protein>
<dbReference type="RefSeq" id="WP_114705239.1">
    <property type="nucleotide sequence ID" value="NZ_QDKL01000001.1"/>
</dbReference>
<gene>
    <name evidence="2" type="ORF">DAY19_00575</name>
</gene>
<name>A0ABY0IIJ2_9BACT</name>
<feature type="chain" id="PRO_5047271359" evidence="1">
    <location>
        <begin position="20"/>
        <end position="152"/>
    </location>
</feature>
<reference evidence="3" key="1">
    <citation type="journal article" date="2019" name="Int. J. Syst. Evol. Microbiol.">
        <title>Halobacteriovorax valvorus sp. nov., a novel prokaryotic predator isolated from coastal seawater of China.</title>
        <authorList>
            <person name="Chen M.-X."/>
        </authorList>
    </citation>
    <scope>NUCLEOTIDE SEQUENCE [LARGE SCALE GENOMIC DNA]</scope>
    <source>
        <strain evidence="3">BL9</strain>
    </source>
</reference>
<feature type="signal peptide" evidence="1">
    <location>
        <begin position="1"/>
        <end position="19"/>
    </location>
</feature>
<evidence type="ECO:0000313" key="2">
    <source>
        <dbReference type="EMBL" id="RZF22294.1"/>
    </source>
</evidence>
<evidence type="ECO:0000313" key="3">
    <source>
        <dbReference type="Proteomes" id="UP000443582"/>
    </source>
</evidence>
<keyword evidence="3" id="KW-1185">Reference proteome</keyword>
<dbReference type="EMBL" id="QDKL01000001">
    <property type="protein sequence ID" value="RZF22294.1"/>
    <property type="molecule type" value="Genomic_DNA"/>
</dbReference>
<sequence>MKSVIAVMTVLLSTYTFSAASLNCELVYGEGVYINMSVEFQAIDDSRGLPYSLKDIVGTEVVIDGTMNQNHEDNDDIGEEWTYVTPGARTTTIRNDEWNQSGLGFYVDTCEDCDFNGATYQYRRSNEGEIFITEMYGSDGSGEFSLYSCERN</sequence>
<dbReference type="Proteomes" id="UP000443582">
    <property type="component" value="Unassembled WGS sequence"/>
</dbReference>
<proteinExistence type="predicted"/>